<organism evidence="2 3">
    <name type="scientific">Odynerus spinipes</name>
    <dbReference type="NCBI Taxonomy" id="1348599"/>
    <lineage>
        <taxon>Eukaryota</taxon>
        <taxon>Metazoa</taxon>
        <taxon>Ecdysozoa</taxon>
        <taxon>Arthropoda</taxon>
        <taxon>Hexapoda</taxon>
        <taxon>Insecta</taxon>
        <taxon>Pterygota</taxon>
        <taxon>Neoptera</taxon>
        <taxon>Endopterygota</taxon>
        <taxon>Hymenoptera</taxon>
        <taxon>Apocrita</taxon>
        <taxon>Aculeata</taxon>
        <taxon>Vespoidea</taxon>
        <taxon>Vespidae</taxon>
        <taxon>Eumeninae</taxon>
        <taxon>Odynerus</taxon>
    </lineage>
</organism>
<feature type="non-terminal residue" evidence="2">
    <location>
        <position position="1"/>
    </location>
</feature>
<proteinExistence type="predicted"/>
<dbReference type="EMBL" id="JAIFRP010000849">
    <property type="protein sequence ID" value="KAK2577911.1"/>
    <property type="molecule type" value="Genomic_DNA"/>
</dbReference>
<name>A0AAD9RF52_9HYME</name>
<feature type="compositionally biased region" description="Basic residues" evidence="1">
    <location>
        <begin position="7"/>
        <end position="21"/>
    </location>
</feature>
<dbReference type="Proteomes" id="UP001258017">
    <property type="component" value="Unassembled WGS sequence"/>
</dbReference>
<reference evidence="2" key="1">
    <citation type="submission" date="2021-08" db="EMBL/GenBank/DDBJ databases">
        <authorList>
            <person name="Misof B."/>
            <person name="Oliver O."/>
            <person name="Podsiadlowski L."/>
            <person name="Donath A."/>
            <person name="Peters R."/>
            <person name="Mayer C."/>
            <person name="Rust J."/>
            <person name="Gunkel S."/>
            <person name="Lesny P."/>
            <person name="Martin S."/>
            <person name="Oeyen J.P."/>
            <person name="Petersen M."/>
            <person name="Panagiotis P."/>
            <person name="Wilbrandt J."/>
            <person name="Tanja T."/>
        </authorList>
    </citation>
    <scope>NUCLEOTIDE SEQUENCE</scope>
    <source>
        <strain evidence="2">GBR_01_08_01A</strain>
        <tissue evidence="2">Thorax + abdomen</tissue>
    </source>
</reference>
<sequence length="29" mass="3586">INTGGIWRKKKQEFIKKRRQNTHIQQYAD</sequence>
<feature type="region of interest" description="Disordered" evidence="1">
    <location>
        <begin position="1"/>
        <end position="29"/>
    </location>
</feature>
<comment type="caution">
    <text evidence="2">The sequence shown here is derived from an EMBL/GenBank/DDBJ whole genome shotgun (WGS) entry which is preliminary data.</text>
</comment>
<gene>
    <name evidence="2" type="ORF">KPH14_012259</name>
</gene>
<accession>A0AAD9RF52</accession>
<dbReference type="AlphaFoldDB" id="A0AAD9RF52"/>
<evidence type="ECO:0000313" key="3">
    <source>
        <dbReference type="Proteomes" id="UP001258017"/>
    </source>
</evidence>
<evidence type="ECO:0000313" key="2">
    <source>
        <dbReference type="EMBL" id="KAK2577911.1"/>
    </source>
</evidence>
<reference evidence="2" key="2">
    <citation type="journal article" date="2023" name="Commun. Biol.">
        <title>Intrasexual cuticular hydrocarbon dimorphism in a wasp sheds light on hydrocarbon biosynthesis genes in Hymenoptera.</title>
        <authorList>
            <person name="Moris V.C."/>
            <person name="Podsiadlowski L."/>
            <person name="Martin S."/>
            <person name="Oeyen J.P."/>
            <person name="Donath A."/>
            <person name="Petersen M."/>
            <person name="Wilbrandt J."/>
            <person name="Misof B."/>
            <person name="Liedtke D."/>
            <person name="Thamm M."/>
            <person name="Scheiner R."/>
            <person name="Schmitt T."/>
            <person name="Niehuis O."/>
        </authorList>
    </citation>
    <scope>NUCLEOTIDE SEQUENCE</scope>
    <source>
        <strain evidence="2">GBR_01_08_01A</strain>
    </source>
</reference>
<protein>
    <submittedName>
        <fullName evidence="2">Uncharacterized protein</fullName>
    </submittedName>
</protein>
<keyword evidence="3" id="KW-1185">Reference proteome</keyword>
<evidence type="ECO:0000256" key="1">
    <source>
        <dbReference type="SAM" id="MobiDB-lite"/>
    </source>
</evidence>